<feature type="domain" description="Ubiquitin-like" evidence="10">
    <location>
        <begin position="1"/>
        <end position="77"/>
    </location>
</feature>
<gene>
    <name evidence="11" type="ORF">BU14_3074s0001</name>
</gene>
<dbReference type="CDD" id="cd01801">
    <property type="entry name" value="Ubl_TECR_like"/>
    <property type="match status" value="1"/>
</dbReference>
<comment type="subcellular location">
    <subcellularLocation>
        <location evidence="1">Membrane</location>
        <topology evidence="1">Multi-pass membrane protein</topology>
    </subcellularLocation>
</comment>
<evidence type="ECO:0000256" key="5">
    <source>
        <dbReference type="ARBA" id="ARBA00022989"/>
    </source>
</evidence>
<dbReference type="Gene3D" id="1.20.120.1630">
    <property type="match status" value="1"/>
</dbReference>
<proteinExistence type="inferred from homology"/>
<comment type="similarity">
    <text evidence="2">Belongs to the steroid 5-alpha reductase family.</text>
</comment>
<name>A0A1X6NID4_PORUM</name>
<dbReference type="InterPro" id="IPR000626">
    <property type="entry name" value="Ubiquitin-like_dom"/>
</dbReference>
<dbReference type="OrthoDB" id="540503at2759"/>
<keyword evidence="3" id="KW-0444">Lipid biosynthesis</keyword>
<dbReference type="GO" id="GO:0016020">
    <property type="term" value="C:membrane"/>
    <property type="evidence" value="ECO:0007669"/>
    <property type="project" value="UniProtKB-SubCell"/>
</dbReference>
<evidence type="ECO:0000256" key="4">
    <source>
        <dbReference type="ARBA" id="ARBA00022692"/>
    </source>
</evidence>
<keyword evidence="12" id="KW-1185">Reference proteome</keyword>
<dbReference type="GO" id="GO:0016627">
    <property type="term" value="F:oxidoreductase activity, acting on the CH-CH group of donors"/>
    <property type="evidence" value="ECO:0007669"/>
    <property type="project" value="InterPro"/>
</dbReference>
<dbReference type="PANTHER" id="PTHR10556">
    <property type="entry name" value="3-OXO-5-ALPHA-STEROID 4-DEHYDROGENASE"/>
    <property type="match status" value="1"/>
</dbReference>
<dbReference type="PANTHER" id="PTHR10556:SF28">
    <property type="entry name" value="VERY-LONG-CHAIN ENOYL-COA REDUCTASE"/>
    <property type="match status" value="1"/>
</dbReference>
<evidence type="ECO:0000313" key="11">
    <source>
        <dbReference type="EMBL" id="OSX68290.1"/>
    </source>
</evidence>
<protein>
    <recommendedName>
        <fullName evidence="10">Ubiquitin-like domain-containing protein</fullName>
    </recommendedName>
</protein>
<reference evidence="11 12" key="1">
    <citation type="submission" date="2017-03" db="EMBL/GenBank/DDBJ databases">
        <title>WGS assembly of Porphyra umbilicalis.</title>
        <authorList>
            <person name="Brawley S.H."/>
            <person name="Blouin N.A."/>
            <person name="Ficko-Blean E."/>
            <person name="Wheeler G.L."/>
            <person name="Lohr M."/>
            <person name="Goodson H.V."/>
            <person name="Jenkins J.W."/>
            <person name="Blaby-Haas C.E."/>
            <person name="Helliwell K.E."/>
            <person name="Chan C."/>
            <person name="Marriage T."/>
            <person name="Bhattacharya D."/>
            <person name="Klein A.S."/>
            <person name="Badis Y."/>
            <person name="Brodie J."/>
            <person name="Cao Y."/>
            <person name="Collen J."/>
            <person name="Dittami S.M."/>
            <person name="Gachon C.M."/>
            <person name="Green B.R."/>
            <person name="Karpowicz S."/>
            <person name="Kim J.W."/>
            <person name="Kudahl U."/>
            <person name="Lin S."/>
            <person name="Michel G."/>
            <person name="Mittag M."/>
            <person name="Olson B.J."/>
            <person name="Pangilinan J."/>
            <person name="Peng Y."/>
            <person name="Qiu H."/>
            <person name="Shu S."/>
            <person name="Singer J.T."/>
            <person name="Smith A.G."/>
            <person name="Sprecher B.N."/>
            <person name="Wagner V."/>
            <person name="Wang W."/>
            <person name="Wang Z.-Y."/>
            <person name="Yan J."/>
            <person name="Yarish C."/>
            <person name="Zoeuner-Riek S."/>
            <person name="Zhuang Y."/>
            <person name="Zou Y."/>
            <person name="Lindquist E.A."/>
            <person name="Grimwood J."/>
            <person name="Barry K."/>
            <person name="Rokhsar D.S."/>
            <person name="Schmutz J."/>
            <person name="Stiller J.W."/>
            <person name="Grossman A.R."/>
            <person name="Prochnik S.E."/>
        </authorList>
    </citation>
    <scope>NUCLEOTIDE SEQUENCE [LARGE SCALE GENOMIC DNA]</scope>
    <source>
        <strain evidence="11">4086291</strain>
    </source>
</reference>
<dbReference type="InterPro" id="IPR039357">
    <property type="entry name" value="SRD5A/TECR"/>
</dbReference>
<dbReference type="Pfam" id="PF02544">
    <property type="entry name" value="Steroid_dh"/>
    <property type="match status" value="1"/>
</dbReference>
<accession>A0A1X6NID4</accession>
<evidence type="ECO:0000256" key="8">
    <source>
        <dbReference type="ARBA" id="ARBA00023136"/>
    </source>
</evidence>
<organism evidence="11 12">
    <name type="scientific">Porphyra umbilicalis</name>
    <name type="common">Purple laver</name>
    <name type="synonym">Red alga</name>
    <dbReference type="NCBI Taxonomy" id="2786"/>
    <lineage>
        <taxon>Eukaryota</taxon>
        <taxon>Rhodophyta</taxon>
        <taxon>Bangiophyceae</taxon>
        <taxon>Bangiales</taxon>
        <taxon>Bangiaceae</taxon>
        <taxon>Porphyra</taxon>
    </lineage>
</organism>
<keyword evidence="7" id="KW-0443">Lipid metabolism</keyword>
<evidence type="ECO:0000256" key="3">
    <source>
        <dbReference type="ARBA" id="ARBA00022516"/>
    </source>
</evidence>
<evidence type="ECO:0000256" key="7">
    <source>
        <dbReference type="ARBA" id="ARBA00023098"/>
    </source>
</evidence>
<dbReference type="Gene3D" id="3.10.20.90">
    <property type="entry name" value="Phosphatidylinositol 3-kinase Catalytic Subunit, Chain A, domain 1"/>
    <property type="match status" value="1"/>
</dbReference>
<dbReference type="PROSITE" id="PS50244">
    <property type="entry name" value="S5A_REDUCTASE"/>
    <property type="match status" value="1"/>
</dbReference>
<evidence type="ECO:0000256" key="6">
    <source>
        <dbReference type="ARBA" id="ARBA00023002"/>
    </source>
</evidence>
<sequence length="305" mass="33350">MKIHVQSRSGKPLGTLTLPNDADVPALKAAYAKQTPSMYVDRQRFYLPAVGGAKPVALGDRATLAAAGVADGGTVVFKDLGPQISWKAVFVLEYLGPLLIFPAFLLGQRAIYGRVTPPGSVAAEHQVALALAWALHYAKREFETLCVHRFSHATMPLGNLAKNCGYYWGFAAAVAYFAMHPLYTPASDAAYISGLVTFYFMEAGNMWCHFKLRALRPAGSTVRRIPMGGPFSYVSCPNYTCEIGAWVAFNVACPTVWGWAFAACGAAQMAVWAAGKHRNYRKEFDGKDGRPLYPRSRKALIPFIW</sequence>
<evidence type="ECO:0000256" key="1">
    <source>
        <dbReference type="ARBA" id="ARBA00004141"/>
    </source>
</evidence>
<dbReference type="InterPro" id="IPR001104">
    <property type="entry name" value="3-oxo-5_a-steroid_4-DH_C"/>
</dbReference>
<keyword evidence="8 9" id="KW-0472">Membrane</keyword>
<keyword evidence="5 9" id="KW-1133">Transmembrane helix</keyword>
<dbReference type="GO" id="GO:0042761">
    <property type="term" value="P:very long-chain fatty acid biosynthetic process"/>
    <property type="evidence" value="ECO:0007669"/>
    <property type="project" value="TreeGrafter"/>
</dbReference>
<feature type="transmembrane region" description="Helical" evidence="9">
    <location>
        <begin position="165"/>
        <end position="183"/>
    </location>
</feature>
<evidence type="ECO:0000259" key="10">
    <source>
        <dbReference type="PROSITE" id="PS50053"/>
    </source>
</evidence>
<evidence type="ECO:0000313" key="12">
    <source>
        <dbReference type="Proteomes" id="UP000218209"/>
    </source>
</evidence>
<keyword evidence="6" id="KW-0560">Oxidoreductase</keyword>
<dbReference type="AlphaFoldDB" id="A0A1X6NID4"/>
<dbReference type="EMBL" id="KV920782">
    <property type="protein sequence ID" value="OSX68290.1"/>
    <property type="molecule type" value="Genomic_DNA"/>
</dbReference>
<evidence type="ECO:0000256" key="2">
    <source>
        <dbReference type="ARBA" id="ARBA00007742"/>
    </source>
</evidence>
<dbReference type="Proteomes" id="UP000218209">
    <property type="component" value="Unassembled WGS sequence"/>
</dbReference>
<dbReference type="PROSITE" id="PS50053">
    <property type="entry name" value="UBIQUITIN_2"/>
    <property type="match status" value="1"/>
</dbReference>
<keyword evidence="4 9" id="KW-0812">Transmembrane</keyword>
<evidence type="ECO:0000256" key="9">
    <source>
        <dbReference type="SAM" id="Phobius"/>
    </source>
</evidence>
<feature type="transmembrane region" description="Helical" evidence="9">
    <location>
        <begin position="255"/>
        <end position="274"/>
    </location>
</feature>